<feature type="signal peptide" evidence="2">
    <location>
        <begin position="1"/>
        <end position="25"/>
    </location>
</feature>
<feature type="transmembrane region" description="Helical" evidence="1">
    <location>
        <begin position="47"/>
        <end position="66"/>
    </location>
</feature>
<dbReference type="SUPFAM" id="SSF103481">
    <property type="entry name" value="Multidrug resistance efflux transporter EmrE"/>
    <property type="match status" value="1"/>
</dbReference>
<reference evidence="3 4" key="1">
    <citation type="submission" date="2024-09" db="EMBL/GenBank/DDBJ databases">
        <authorList>
            <person name="Sun Q."/>
            <person name="Mori K."/>
        </authorList>
    </citation>
    <scope>NUCLEOTIDE SEQUENCE [LARGE SCALE GENOMIC DNA]</scope>
    <source>
        <strain evidence="3 4">TBRC 2205</strain>
    </source>
</reference>
<protein>
    <recommendedName>
        <fullName evidence="5">Integral membrane protein</fullName>
    </recommendedName>
</protein>
<dbReference type="PANTHER" id="PTHR40761:SF1">
    <property type="entry name" value="CONSERVED INTEGRAL MEMBRANE ALANINE VALINE AND LEUCINE RICH PROTEIN-RELATED"/>
    <property type="match status" value="1"/>
</dbReference>
<feature type="transmembrane region" description="Helical" evidence="1">
    <location>
        <begin position="192"/>
        <end position="209"/>
    </location>
</feature>
<evidence type="ECO:0008006" key="5">
    <source>
        <dbReference type="Google" id="ProtNLM"/>
    </source>
</evidence>
<evidence type="ECO:0000256" key="2">
    <source>
        <dbReference type="SAM" id="SignalP"/>
    </source>
</evidence>
<gene>
    <name evidence="3" type="ORF">ACFFHU_26315</name>
</gene>
<evidence type="ECO:0000256" key="1">
    <source>
        <dbReference type="SAM" id="Phobius"/>
    </source>
</evidence>
<dbReference type="PANTHER" id="PTHR40761">
    <property type="entry name" value="CONSERVED INTEGRAL MEMBRANE ALANINE VALINE AND LEUCINE RICH PROTEIN-RELATED"/>
    <property type="match status" value="1"/>
</dbReference>
<feature type="transmembrane region" description="Helical" evidence="1">
    <location>
        <begin position="132"/>
        <end position="151"/>
    </location>
</feature>
<name>A0ABV6P3N8_9ACTN</name>
<feature type="transmembrane region" description="Helical" evidence="1">
    <location>
        <begin position="73"/>
        <end position="91"/>
    </location>
</feature>
<feature type="transmembrane region" description="Helical" evidence="1">
    <location>
        <begin position="103"/>
        <end position="120"/>
    </location>
</feature>
<dbReference type="EMBL" id="JBHLUE010000026">
    <property type="protein sequence ID" value="MFC0567640.1"/>
    <property type="molecule type" value="Genomic_DNA"/>
</dbReference>
<evidence type="ECO:0000313" key="4">
    <source>
        <dbReference type="Proteomes" id="UP001589894"/>
    </source>
</evidence>
<organism evidence="3 4">
    <name type="scientific">Plantactinospora siamensis</name>
    <dbReference type="NCBI Taxonomy" id="555372"/>
    <lineage>
        <taxon>Bacteria</taxon>
        <taxon>Bacillati</taxon>
        <taxon>Actinomycetota</taxon>
        <taxon>Actinomycetes</taxon>
        <taxon>Micromonosporales</taxon>
        <taxon>Micromonosporaceae</taxon>
        <taxon>Plantactinospora</taxon>
    </lineage>
</organism>
<accession>A0ABV6P3N8</accession>
<keyword evidence="2" id="KW-0732">Signal</keyword>
<keyword evidence="1" id="KW-1133">Transmembrane helix</keyword>
<feature type="transmembrane region" description="Helical" evidence="1">
    <location>
        <begin position="215"/>
        <end position="240"/>
    </location>
</feature>
<feature type="transmembrane region" description="Helical" evidence="1">
    <location>
        <begin position="157"/>
        <end position="180"/>
    </location>
</feature>
<keyword evidence="1" id="KW-0472">Membrane</keyword>
<dbReference type="InterPro" id="IPR037185">
    <property type="entry name" value="EmrE-like"/>
</dbReference>
<dbReference type="Proteomes" id="UP001589894">
    <property type="component" value="Unassembled WGS sequence"/>
</dbReference>
<evidence type="ECO:0000313" key="3">
    <source>
        <dbReference type="EMBL" id="MFC0567640.1"/>
    </source>
</evidence>
<dbReference type="RefSeq" id="WP_377342952.1">
    <property type="nucleotide sequence ID" value="NZ_JBHLUE010000026.1"/>
</dbReference>
<feature type="chain" id="PRO_5047027410" description="Integral membrane protein" evidence="2">
    <location>
        <begin position="26"/>
        <end position="275"/>
    </location>
</feature>
<keyword evidence="4" id="KW-1185">Reference proteome</keyword>
<feature type="transmembrane region" description="Helical" evidence="1">
    <location>
        <begin position="247"/>
        <end position="266"/>
    </location>
</feature>
<comment type="caution">
    <text evidence="3">The sequence shown here is derived from an EMBL/GenBank/DDBJ whole genome shotgun (WGS) entry which is preliminary data.</text>
</comment>
<sequence>MAPGLLFALLSAVCYGVASVLQARAAGAESASTGVDAGLLFRLMRRPWFLGGLLLDGGGFAAQFAALRIAPVFLVQAALAASLAVTALVAVPLLGLRLRGREWAAIAAVTAGLAALGLSAGPEGAVAAGTAFRWVLLAAVAVLGALGMAAGRLPGSAGSALLGLCGGLGFGVVALAARVLTDLSPGHLVRDPAGYALLAGGVLAFVFYANGLHRGAVTVVTAGLVIGETLIPSAVGVLVLGDHTRAGLAPLAVAGFAVALLGAFGLTRFGEPATD</sequence>
<keyword evidence="1" id="KW-0812">Transmembrane</keyword>
<proteinExistence type="predicted"/>